<organism evidence="2 3">
    <name type="scientific">Pseudosulfitobacter pseudonitzschiae</name>
    <dbReference type="NCBI Taxonomy" id="1402135"/>
    <lineage>
        <taxon>Bacteria</taxon>
        <taxon>Pseudomonadati</taxon>
        <taxon>Pseudomonadota</taxon>
        <taxon>Alphaproteobacteria</taxon>
        <taxon>Rhodobacterales</taxon>
        <taxon>Roseobacteraceae</taxon>
        <taxon>Pseudosulfitobacter</taxon>
    </lineage>
</organism>
<accession>A0A221JVU0</accession>
<dbReference type="Proteomes" id="UP000199754">
    <property type="component" value="Chromosome"/>
</dbReference>
<dbReference type="KEGG" id="spse:SULPSESMR1_00013"/>
<evidence type="ECO:0000256" key="1">
    <source>
        <dbReference type="SAM" id="Phobius"/>
    </source>
</evidence>
<keyword evidence="1" id="KW-0472">Membrane</keyword>
<keyword evidence="3" id="KW-1185">Reference proteome</keyword>
<name>A0A221JVU0_9RHOB</name>
<reference evidence="2 3" key="1">
    <citation type="submission" date="2017-07" db="EMBL/GenBank/DDBJ databases">
        <title>Genome Sequence of Sulfitobacter pseudonitzschiae Strain SMR1 Isolated from a culture of the Diatom Skeletonema marinoi.</title>
        <authorList>
            <person name="Topel M."/>
            <person name="Pinder M.I.M."/>
            <person name="Johansson O.N."/>
            <person name="Kourtchenko O."/>
            <person name="Godhe A."/>
            <person name="Clarke A.K."/>
        </authorList>
    </citation>
    <scope>NUCLEOTIDE SEQUENCE [LARGE SCALE GENOMIC DNA]</scope>
    <source>
        <strain evidence="2 3">SMR1</strain>
    </source>
</reference>
<evidence type="ECO:0000313" key="3">
    <source>
        <dbReference type="Proteomes" id="UP000199754"/>
    </source>
</evidence>
<keyword evidence="1" id="KW-0812">Transmembrane</keyword>
<feature type="transmembrane region" description="Helical" evidence="1">
    <location>
        <begin position="6"/>
        <end position="31"/>
    </location>
</feature>
<proteinExistence type="predicted"/>
<protein>
    <submittedName>
        <fullName evidence="2">Uncharacterized protein</fullName>
    </submittedName>
</protein>
<gene>
    <name evidence="2" type="ORF">SULPSESMR1_00013</name>
</gene>
<keyword evidence="1" id="KW-1133">Transmembrane helix</keyword>
<dbReference type="AlphaFoldDB" id="A0A221JVU0"/>
<sequence>MNFKVALVSGASGIIINLTPFSGAMICLDAVTRMPPK</sequence>
<dbReference type="EMBL" id="CP022415">
    <property type="protein sequence ID" value="ASM70854.1"/>
    <property type="molecule type" value="Genomic_DNA"/>
</dbReference>
<evidence type="ECO:0000313" key="2">
    <source>
        <dbReference type="EMBL" id="ASM70854.1"/>
    </source>
</evidence>